<reference evidence="1 2" key="1">
    <citation type="submission" date="2013-12" db="EMBL/GenBank/DDBJ databases">
        <title>A Varibaculum cambriense genome reconstructed from a premature infant gut community with otherwise low bacterial novelty that shifts toward anaerobic metabolism during the third week of life.</title>
        <authorList>
            <person name="Brown C.T."/>
            <person name="Sharon I."/>
            <person name="Thomas B.C."/>
            <person name="Castelle C.J."/>
            <person name="Morowitz M.J."/>
            <person name="Banfield J.F."/>
        </authorList>
    </citation>
    <scope>NUCLEOTIDE SEQUENCE [LARGE SCALE GENOMIC DNA]</scope>
    <source>
        <strain evidence="2">DORA_11</strain>
    </source>
</reference>
<dbReference type="PATRIC" id="fig|1403949.3.peg.898"/>
<proteinExistence type="predicted"/>
<dbReference type="AlphaFoldDB" id="W1V0U0"/>
<protein>
    <submittedName>
        <fullName evidence="1">Uncharacterized protein</fullName>
    </submittedName>
</protein>
<accession>W1V0U0</accession>
<sequence>MLILLRDKIHFLREVFMIQRILMLALVLLAFTMPTEAITFQELKTSPQFKLVYSQSMNGPIESGGLYIYLNTYSIEALRYAPPQYSLRGTYYIVIDTSYQSIINERQLTVDYDTNYSLATLIHSSRIMNPSPSMLALIEASESKSGLAMTGVDVARYTFDGATKPMHYVNDTRKVPLNRNNTIIYDIADAMFVSVYQQHFDDIVAQ</sequence>
<evidence type="ECO:0000313" key="2">
    <source>
        <dbReference type="Proteomes" id="UP000018855"/>
    </source>
</evidence>
<organism evidence="1 2">
    <name type="scientific">Veillonella dispar DORA_11</name>
    <dbReference type="NCBI Taxonomy" id="1403949"/>
    <lineage>
        <taxon>Bacteria</taxon>
        <taxon>Bacillati</taxon>
        <taxon>Bacillota</taxon>
        <taxon>Negativicutes</taxon>
        <taxon>Veillonellales</taxon>
        <taxon>Veillonellaceae</taxon>
        <taxon>Veillonella</taxon>
    </lineage>
</organism>
<evidence type="ECO:0000313" key="1">
    <source>
        <dbReference type="EMBL" id="ETI98584.1"/>
    </source>
</evidence>
<dbReference type="EMBL" id="AZMJ01000541">
    <property type="protein sequence ID" value="ETI98584.1"/>
    <property type="molecule type" value="Genomic_DNA"/>
</dbReference>
<comment type="caution">
    <text evidence="1">The sequence shown here is derived from an EMBL/GenBank/DDBJ whole genome shotgun (WGS) entry which is preliminary data.</text>
</comment>
<dbReference type="Proteomes" id="UP000018855">
    <property type="component" value="Unassembled WGS sequence"/>
</dbReference>
<gene>
    <name evidence="1" type="ORF">Q619_VDC00541G0002</name>
</gene>
<name>W1V0U0_9FIRM</name>